<keyword evidence="11" id="KW-1185">Reference proteome</keyword>
<feature type="domain" description="Glutamate-ammonia ligase adenylyltransferase repeated" evidence="8">
    <location>
        <begin position="52"/>
        <end position="298"/>
    </location>
</feature>
<dbReference type="PANTHER" id="PTHR30621:SF0">
    <property type="entry name" value="BIFUNCTIONAL GLUTAMINE SYNTHETASE ADENYLYLTRANSFERASE_ADENYLYL-REMOVING ENZYME"/>
    <property type="match status" value="1"/>
</dbReference>
<dbReference type="InterPro" id="IPR005190">
    <property type="entry name" value="GlnE_rpt_dom"/>
</dbReference>
<dbReference type="GO" id="GO:0047388">
    <property type="term" value="F:[glutamine synthetase]-adenylyl-L-tyrosine phosphorylase activity"/>
    <property type="evidence" value="ECO:0007669"/>
    <property type="project" value="UniProtKB-EC"/>
</dbReference>
<dbReference type="Gene3D" id="1.20.120.1510">
    <property type="match status" value="1"/>
</dbReference>
<feature type="domain" description="PII-uridylyltransferase/Glutamine-synthetase adenylyltransferase" evidence="9">
    <location>
        <begin position="321"/>
        <end position="461"/>
    </location>
</feature>
<dbReference type="SUPFAM" id="SSF81301">
    <property type="entry name" value="Nucleotidyltransferase"/>
    <property type="match status" value="2"/>
</dbReference>
<dbReference type="NCBIfam" id="NF008292">
    <property type="entry name" value="PRK11072.1"/>
    <property type="match status" value="1"/>
</dbReference>
<feature type="domain" description="Glutamate-ammonia ligase adenylyltransferase repeated" evidence="8">
    <location>
        <begin position="572"/>
        <end position="813"/>
    </location>
</feature>
<gene>
    <name evidence="7" type="primary">glnE</name>
    <name evidence="10" type="ORF">ACFSM5_01100</name>
</gene>
<dbReference type="HAMAP" id="MF_00802">
    <property type="entry name" value="GlnE"/>
    <property type="match status" value="1"/>
</dbReference>
<comment type="cofactor">
    <cofactor evidence="7">
        <name>Mg(2+)</name>
        <dbReference type="ChEBI" id="CHEBI:18420"/>
    </cofactor>
</comment>
<reference evidence="11" key="1">
    <citation type="journal article" date="2019" name="Int. J. Syst. Evol. Microbiol.">
        <title>The Global Catalogue of Microorganisms (GCM) 10K type strain sequencing project: providing services to taxonomists for standard genome sequencing and annotation.</title>
        <authorList>
            <consortium name="The Broad Institute Genomics Platform"/>
            <consortium name="The Broad Institute Genome Sequencing Center for Infectious Disease"/>
            <person name="Wu L."/>
            <person name="Ma J."/>
        </authorList>
    </citation>
    <scope>NUCLEOTIDE SEQUENCE [LARGE SCALE GENOMIC DNA]</scope>
    <source>
        <strain evidence="11">CGMCC 1.19062</strain>
    </source>
</reference>
<accession>A0ABW5DND9</accession>
<evidence type="ECO:0000256" key="7">
    <source>
        <dbReference type="HAMAP-Rule" id="MF_00802"/>
    </source>
</evidence>
<comment type="caution">
    <text evidence="10">The sequence shown here is derived from an EMBL/GenBank/DDBJ whole genome shotgun (WGS) entry which is preliminary data.</text>
</comment>
<dbReference type="RefSeq" id="WP_379874280.1">
    <property type="nucleotide sequence ID" value="NZ_JBHUIP010000001.1"/>
</dbReference>
<dbReference type="PANTHER" id="PTHR30621">
    <property type="entry name" value="GLUTAMINE SYNTHETASE ADENYLYLTRANSFERASE"/>
    <property type="match status" value="1"/>
</dbReference>
<evidence type="ECO:0000259" key="8">
    <source>
        <dbReference type="Pfam" id="PF03710"/>
    </source>
</evidence>
<evidence type="ECO:0000313" key="11">
    <source>
        <dbReference type="Proteomes" id="UP001597295"/>
    </source>
</evidence>
<sequence>MSFLASLSSLPPAGRPDRVAVAIERWQDRIADTPWAERAASLIADPTGYALITAIFGNSPYLTESWLAESETIFRLIDTGPDRTMAEILGAINDGLAAQDTMIVARELRRAKRQAALVTAIADIGGVWSLEQVTEILSDLASRALDCAAGHALALLRVRKGEEMSPELIETSRRGLVILGMGKLGARELNYSSDIDIIVLYDADRVVPQIMALMEYSLTEVYVKATRTLVKLLHERDADGYVFRTDLRLRPDPASTPLAMSVLSAETYYETVGQNWERAAMIKARPVAGDIDAGLLFLKNLRPYIWRKHLDFAAIQDIHSIKRQIHAHKGGGDIAVYGHNVKVGRGGIREIEFFAQTQQLIWGGRDPAVRVSGTIPALYALVNAGRVQKATADELAAIYRYLRKVEHRLQMVEDQQTHSLPNDRDGLERIAAFLDEGSAEAFEAHLMKTFGRVQDIYADLFEEAPTLSASGSLVFTGIENDPDTIATLSGMGYRDGPRVSETVRGWHHGRIRATRSTRARELLTELMPALLAAFGKTPDPDGAFGRFDTFLSNLPAGVQLFSLLYSNPQLLDTLAEVMGAAPALADYLGRHPRLLDGLLADTTAVGRDGLANDLTRQLDEANSYEEALDLVRRWTGDRRFQAGLALLRGTMTPEAGGIHLSNVAEVVIAALLAPVEAAFQQVHGEVPGGRFAVIAYGKLGARELSPTSDLDLVFLYDFAEGAEQSNGTKPLPPSLYFQRLGQRLISALTALTAEGELYQVDMRLRPSGNKGPVASEFAGFIRYQREEAWTWEHMALTRARPVAGDADLQSEIETVRQSLLTAPRDTSKLLLDIADMRRRVARERPGNDPFDIKDRPGGLVDVEFIAQFLMLSHARKHPGLLSGHTSEAFEKLGAAGILPLDKAERLARGSRLWQAVQSMLRLMSLPGRFDPDTAPADLKRALARGAQHSDFAALQKDMADTAATVRAIWDHLIEQPAAFLAAEAKED</sequence>
<feature type="region of interest" description="Adenylyl removase" evidence="7">
    <location>
        <begin position="1"/>
        <end position="466"/>
    </location>
</feature>
<keyword evidence="3 7" id="KW-0547">Nucleotide-binding</keyword>
<dbReference type="InterPro" id="IPR043519">
    <property type="entry name" value="NT_sf"/>
</dbReference>
<dbReference type="Gene3D" id="3.30.460.10">
    <property type="entry name" value="Beta Polymerase, domain 2"/>
    <property type="match status" value="2"/>
</dbReference>
<keyword evidence="5 7" id="KW-0460">Magnesium</keyword>
<evidence type="ECO:0000256" key="6">
    <source>
        <dbReference type="ARBA" id="ARBA00023268"/>
    </source>
</evidence>
<evidence type="ECO:0000256" key="5">
    <source>
        <dbReference type="ARBA" id="ARBA00022842"/>
    </source>
</evidence>
<keyword evidence="6 7" id="KW-0511">Multifunctional enzyme</keyword>
<evidence type="ECO:0000313" key="10">
    <source>
        <dbReference type="EMBL" id="MFD2261464.1"/>
    </source>
</evidence>
<dbReference type="InterPro" id="IPR013546">
    <property type="entry name" value="PII_UdlTrfase/GS_AdlTrfase"/>
</dbReference>
<dbReference type="InterPro" id="IPR023057">
    <property type="entry name" value="GlnE"/>
</dbReference>
<dbReference type="EC" id="2.7.7.89" evidence="7"/>
<comment type="catalytic activity">
    <reaction evidence="7">
        <text>[glutamine synthetase]-O(4)-(5'-adenylyl)-L-tyrosine + phosphate = [glutamine synthetase]-L-tyrosine + ADP</text>
        <dbReference type="Rhea" id="RHEA:43716"/>
        <dbReference type="Rhea" id="RHEA-COMP:10660"/>
        <dbReference type="Rhea" id="RHEA-COMP:10661"/>
        <dbReference type="ChEBI" id="CHEBI:43474"/>
        <dbReference type="ChEBI" id="CHEBI:46858"/>
        <dbReference type="ChEBI" id="CHEBI:83624"/>
        <dbReference type="ChEBI" id="CHEBI:456216"/>
        <dbReference type="EC" id="2.7.7.89"/>
    </reaction>
</comment>
<evidence type="ECO:0000256" key="1">
    <source>
        <dbReference type="ARBA" id="ARBA00022679"/>
    </source>
</evidence>
<dbReference type="NCBIfam" id="NF010706">
    <property type="entry name" value="PRK14108.1"/>
    <property type="match status" value="1"/>
</dbReference>
<evidence type="ECO:0000256" key="2">
    <source>
        <dbReference type="ARBA" id="ARBA00022695"/>
    </source>
</evidence>
<dbReference type="EC" id="2.7.7.42" evidence="7"/>
<feature type="region of interest" description="Adenylyl transferase" evidence="7">
    <location>
        <begin position="471"/>
        <end position="987"/>
    </location>
</feature>
<feature type="domain" description="PII-uridylyltransferase/Glutamine-synthetase adenylyltransferase" evidence="9">
    <location>
        <begin position="845"/>
        <end position="972"/>
    </location>
</feature>
<dbReference type="EMBL" id="JBHUIP010000001">
    <property type="protein sequence ID" value="MFD2261464.1"/>
    <property type="molecule type" value="Genomic_DNA"/>
</dbReference>
<evidence type="ECO:0000256" key="4">
    <source>
        <dbReference type="ARBA" id="ARBA00022840"/>
    </source>
</evidence>
<organism evidence="10 11">
    <name type="scientific">Lacibacterium aquatile</name>
    <dbReference type="NCBI Taxonomy" id="1168082"/>
    <lineage>
        <taxon>Bacteria</taxon>
        <taxon>Pseudomonadati</taxon>
        <taxon>Pseudomonadota</taxon>
        <taxon>Alphaproteobacteria</taxon>
        <taxon>Rhodospirillales</taxon>
        <taxon>Rhodospirillaceae</taxon>
    </lineage>
</organism>
<evidence type="ECO:0000259" key="9">
    <source>
        <dbReference type="Pfam" id="PF08335"/>
    </source>
</evidence>
<evidence type="ECO:0000256" key="3">
    <source>
        <dbReference type="ARBA" id="ARBA00022741"/>
    </source>
</evidence>
<dbReference type="Gene3D" id="1.20.120.330">
    <property type="entry name" value="Nucleotidyltransferases domain 2"/>
    <property type="match status" value="2"/>
</dbReference>
<name>A0ABW5DND9_9PROT</name>
<protein>
    <recommendedName>
        <fullName evidence="7">Bifunctional glutamine synthetase adenylyltransferase/adenylyl-removing enzyme</fullName>
    </recommendedName>
    <alternativeName>
        <fullName evidence="7">ATP:glutamine synthetase adenylyltransferase</fullName>
    </alternativeName>
    <alternativeName>
        <fullName evidence="7">ATase</fullName>
    </alternativeName>
    <domain>
        <recommendedName>
            <fullName evidence="7">Glutamine synthetase adenylyl-L-tyrosine phosphorylase</fullName>
            <ecNumber evidence="7">2.7.7.89</ecNumber>
        </recommendedName>
        <alternativeName>
            <fullName evidence="7">Adenylyl removase</fullName>
            <shortName evidence="7">AR</shortName>
            <shortName evidence="7">AT-N</shortName>
        </alternativeName>
    </domain>
    <domain>
        <recommendedName>
            <fullName evidence="7">Glutamine synthetase adenylyl transferase</fullName>
            <ecNumber evidence="7">2.7.7.42</ecNumber>
        </recommendedName>
        <alternativeName>
            <fullName evidence="7">Adenylyl transferase</fullName>
            <shortName evidence="7">AT</shortName>
            <shortName evidence="7">AT-C</shortName>
        </alternativeName>
    </domain>
</protein>
<dbReference type="Pfam" id="PF03710">
    <property type="entry name" value="GlnE"/>
    <property type="match status" value="2"/>
</dbReference>
<comment type="catalytic activity">
    <reaction evidence="7">
        <text>[glutamine synthetase]-L-tyrosine + ATP = [glutamine synthetase]-O(4)-(5'-adenylyl)-L-tyrosine + diphosphate</text>
        <dbReference type="Rhea" id="RHEA:18589"/>
        <dbReference type="Rhea" id="RHEA-COMP:10660"/>
        <dbReference type="Rhea" id="RHEA-COMP:10661"/>
        <dbReference type="ChEBI" id="CHEBI:30616"/>
        <dbReference type="ChEBI" id="CHEBI:33019"/>
        <dbReference type="ChEBI" id="CHEBI:46858"/>
        <dbReference type="ChEBI" id="CHEBI:83624"/>
        <dbReference type="EC" id="2.7.7.42"/>
    </reaction>
</comment>
<comment type="function">
    <text evidence="7">Involved in the regulation of glutamine synthetase GlnA, a key enzyme in the process to assimilate ammonia. When cellular nitrogen levels are high, the C-terminal adenylyl transferase (AT) inactivates GlnA by covalent transfer of an adenylyl group from ATP to specific tyrosine residue of GlnA, thus reducing its activity. Conversely, when nitrogen levels are low, the N-terminal adenylyl removase (AR) activates GlnA by removing the adenylyl group by phosphorolysis, increasing its activity. The regulatory region of GlnE binds the signal transduction protein PII (GlnB) which indicates the nitrogen status of the cell.</text>
</comment>
<comment type="similarity">
    <text evidence="7">Belongs to the GlnE family.</text>
</comment>
<keyword evidence="4 7" id="KW-0067">ATP-binding</keyword>
<dbReference type="SUPFAM" id="SSF81593">
    <property type="entry name" value="Nucleotidyltransferase substrate binding subunit/domain"/>
    <property type="match status" value="2"/>
</dbReference>
<dbReference type="CDD" id="cd05401">
    <property type="entry name" value="NT_GlnE_GlnD_like"/>
    <property type="match status" value="2"/>
</dbReference>
<dbReference type="Pfam" id="PF08335">
    <property type="entry name" value="GlnD_UR_UTase"/>
    <property type="match status" value="2"/>
</dbReference>
<dbReference type="Proteomes" id="UP001597295">
    <property type="component" value="Unassembled WGS sequence"/>
</dbReference>
<proteinExistence type="inferred from homology"/>
<keyword evidence="2 7" id="KW-0548">Nucleotidyltransferase</keyword>
<keyword evidence="1 7" id="KW-0808">Transferase</keyword>